<accession>A0A917J8C6</accession>
<keyword evidence="2" id="KW-0472">Membrane</keyword>
<gene>
    <name evidence="3" type="ORF">GCM10011425_21000</name>
</gene>
<feature type="transmembrane region" description="Helical" evidence="2">
    <location>
        <begin position="51"/>
        <end position="74"/>
    </location>
</feature>
<dbReference type="Proteomes" id="UP000662074">
    <property type="component" value="Unassembled WGS sequence"/>
</dbReference>
<keyword evidence="2" id="KW-0812">Transmembrane</keyword>
<dbReference type="AlphaFoldDB" id="A0A917J8C6"/>
<feature type="compositionally biased region" description="Polar residues" evidence="1">
    <location>
        <begin position="25"/>
        <end position="36"/>
    </location>
</feature>
<reference evidence="3" key="2">
    <citation type="submission" date="2020-09" db="EMBL/GenBank/DDBJ databases">
        <authorList>
            <person name="Sun Q."/>
            <person name="Sedlacek I."/>
        </authorList>
    </citation>
    <scope>NUCLEOTIDE SEQUENCE</scope>
    <source>
        <strain evidence="3">CCM 8711</strain>
    </source>
</reference>
<comment type="caution">
    <text evidence="3">The sequence shown here is derived from an EMBL/GenBank/DDBJ whole genome shotgun (WGS) entry which is preliminary data.</text>
</comment>
<dbReference type="EMBL" id="BMDO01000005">
    <property type="protein sequence ID" value="GGI50888.1"/>
    <property type="molecule type" value="Genomic_DNA"/>
</dbReference>
<evidence type="ECO:0000313" key="3">
    <source>
        <dbReference type="EMBL" id="GGI50888.1"/>
    </source>
</evidence>
<protein>
    <submittedName>
        <fullName evidence="3">Uncharacterized protein</fullName>
    </submittedName>
</protein>
<reference evidence="3" key="1">
    <citation type="journal article" date="2014" name="Int. J. Syst. Evol. Microbiol.">
        <title>Complete genome sequence of Corynebacterium casei LMG S-19264T (=DSM 44701T), isolated from a smear-ripened cheese.</title>
        <authorList>
            <consortium name="US DOE Joint Genome Institute (JGI-PGF)"/>
            <person name="Walter F."/>
            <person name="Albersmeier A."/>
            <person name="Kalinowski J."/>
            <person name="Ruckert C."/>
        </authorList>
    </citation>
    <scope>NUCLEOTIDE SEQUENCE</scope>
    <source>
        <strain evidence="3">CCM 8711</strain>
    </source>
</reference>
<feature type="region of interest" description="Disordered" evidence="1">
    <location>
        <begin position="17"/>
        <end position="36"/>
    </location>
</feature>
<keyword evidence="2" id="KW-1133">Transmembrane helix</keyword>
<organism evidence="3 4">
    <name type="scientific">Mucilaginibacter galii</name>
    <dbReference type="NCBI Taxonomy" id="2005073"/>
    <lineage>
        <taxon>Bacteria</taxon>
        <taxon>Pseudomonadati</taxon>
        <taxon>Bacteroidota</taxon>
        <taxon>Sphingobacteriia</taxon>
        <taxon>Sphingobacteriales</taxon>
        <taxon>Sphingobacteriaceae</taxon>
        <taxon>Mucilaginibacter</taxon>
    </lineage>
</organism>
<evidence type="ECO:0000313" key="4">
    <source>
        <dbReference type="Proteomes" id="UP000662074"/>
    </source>
</evidence>
<sequence length="75" mass="8362">MMRLALKAQIFTMDTNDKTPMENIESPQDFSGSNGSVPAEQLEGVRVKSSLWSLIITFGLFVFVLIAGGIYWLLH</sequence>
<keyword evidence="4" id="KW-1185">Reference proteome</keyword>
<evidence type="ECO:0000256" key="2">
    <source>
        <dbReference type="SAM" id="Phobius"/>
    </source>
</evidence>
<evidence type="ECO:0000256" key="1">
    <source>
        <dbReference type="SAM" id="MobiDB-lite"/>
    </source>
</evidence>
<dbReference type="RefSeq" id="WP_229747098.1">
    <property type="nucleotide sequence ID" value="NZ_BMDO01000005.1"/>
</dbReference>
<proteinExistence type="predicted"/>
<name>A0A917J8C6_9SPHI</name>